<evidence type="ECO:0000313" key="4">
    <source>
        <dbReference type="Proteomes" id="UP000318693"/>
    </source>
</evidence>
<dbReference type="EMBL" id="VJXR01000004">
    <property type="protein sequence ID" value="TRW47091.1"/>
    <property type="molecule type" value="Genomic_DNA"/>
</dbReference>
<name>A0A552WW79_9MICO</name>
<keyword evidence="4" id="KW-1185">Reference proteome</keyword>
<dbReference type="RefSeq" id="WP_143416928.1">
    <property type="nucleotide sequence ID" value="NZ_VJXR01000004.1"/>
</dbReference>
<accession>A0A552WW79</accession>
<dbReference type="Gene3D" id="1.20.1440.20">
    <property type="entry name" value="LemA-like domain"/>
    <property type="match status" value="1"/>
</dbReference>
<reference evidence="3 4" key="1">
    <citation type="submission" date="2019-07" db="EMBL/GenBank/DDBJ databases">
        <title>Georgenia wutianyii sp. nov. and Georgenia *** sp. nov. isolated from plateau pika (Ochotona curzoniae) in the Qinghai-Tibet plateau of China.</title>
        <authorList>
            <person name="Tian Z."/>
        </authorList>
    </citation>
    <scope>NUCLEOTIDE SEQUENCE [LARGE SCALE GENOMIC DNA]</scope>
    <source>
        <strain evidence="3 4">Z446</strain>
    </source>
</reference>
<evidence type="ECO:0000313" key="3">
    <source>
        <dbReference type="EMBL" id="TRW47091.1"/>
    </source>
</evidence>
<feature type="region of interest" description="Disordered" evidence="1">
    <location>
        <begin position="85"/>
        <end position="110"/>
    </location>
</feature>
<sequence>MGVTEWVLLAVGVLAVLGWWLWVQASRVDRLHRTVLRSRATLEAQLFRRATAATELAASGVLDPAESVIVTDVALRATDATSDVLVPDGLEGPTDSLDEGGGADGVTTSRAAPGVAGRVRTTPDRGLLESELSRTLRAVLGTGAERAELAEDPHAADVLSQLQQAWYRLQVARRFHNAHVEQVRKARSRWAVRTFRLAGRAPLPDPFDMDDALPRE</sequence>
<dbReference type="InterPro" id="IPR023353">
    <property type="entry name" value="LemA-like_dom_sf"/>
</dbReference>
<evidence type="ECO:0000256" key="2">
    <source>
        <dbReference type="SAM" id="Phobius"/>
    </source>
</evidence>
<dbReference type="Proteomes" id="UP000318693">
    <property type="component" value="Unassembled WGS sequence"/>
</dbReference>
<gene>
    <name evidence="3" type="ORF">FJ693_02280</name>
</gene>
<organism evidence="3 4">
    <name type="scientific">Georgenia yuyongxinii</name>
    <dbReference type="NCBI Taxonomy" id="2589797"/>
    <lineage>
        <taxon>Bacteria</taxon>
        <taxon>Bacillati</taxon>
        <taxon>Actinomycetota</taxon>
        <taxon>Actinomycetes</taxon>
        <taxon>Micrococcales</taxon>
        <taxon>Bogoriellaceae</taxon>
        <taxon>Georgenia</taxon>
    </lineage>
</organism>
<keyword evidence="2" id="KW-0472">Membrane</keyword>
<keyword evidence="2" id="KW-0812">Transmembrane</keyword>
<comment type="caution">
    <text evidence="3">The sequence shown here is derived from an EMBL/GenBank/DDBJ whole genome shotgun (WGS) entry which is preliminary data.</text>
</comment>
<feature type="transmembrane region" description="Helical" evidence="2">
    <location>
        <begin position="6"/>
        <end position="23"/>
    </location>
</feature>
<proteinExistence type="predicted"/>
<keyword evidence="2" id="KW-1133">Transmembrane helix</keyword>
<evidence type="ECO:0000256" key="1">
    <source>
        <dbReference type="SAM" id="MobiDB-lite"/>
    </source>
</evidence>
<evidence type="ECO:0008006" key="5">
    <source>
        <dbReference type="Google" id="ProtNLM"/>
    </source>
</evidence>
<dbReference type="AlphaFoldDB" id="A0A552WW79"/>
<protein>
    <recommendedName>
        <fullName evidence="5">LemA family protein</fullName>
    </recommendedName>
</protein>